<dbReference type="EMBL" id="JABBWE010000003">
    <property type="protein sequence ID" value="KAG1804795.1"/>
    <property type="molecule type" value="Genomic_DNA"/>
</dbReference>
<organism evidence="1 2">
    <name type="scientific">Suillus plorans</name>
    <dbReference type="NCBI Taxonomy" id="116603"/>
    <lineage>
        <taxon>Eukaryota</taxon>
        <taxon>Fungi</taxon>
        <taxon>Dikarya</taxon>
        <taxon>Basidiomycota</taxon>
        <taxon>Agaricomycotina</taxon>
        <taxon>Agaricomycetes</taxon>
        <taxon>Agaricomycetidae</taxon>
        <taxon>Boletales</taxon>
        <taxon>Suillineae</taxon>
        <taxon>Suillaceae</taxon>
        <taxon>Suillus</taxon>
    </lineage>
</organism>
<accession>A0A9P7J6A8</accession>
<reference evidence="1" key="1">
    <citation type="journal article" date="2020" name="New Phytol.">
        <title>Comparative genomics reveals dynamic genome evolution in host specialist ectomycorrhizal fungi.</title>
        <authorList>
            <person name="Lofgren L.A."/>
            <person name="Nguyen N.H."/>
            <person name="Vilgalys R."/>
            <person name="Ruytinx J."/>
            <person name="Liao H.L."/>
            <person name="Branco S."/>
            <person name="Kuo A."/>
            <person name="LaButti K."/>
            <person name="Lipzen A."/>
            <person name="Andreopoulos W."/>
            <person name="Pangilinan J."/>
            <person name="Riley R."/>
            <person name="Hundley H."/>
            <person name="Na H."/>
            <person name="Barry K."/>
            <person name="Grigoriev I.V."/>
            <person name="Stajich J.E."/>
            <person name="Kennedy P.G."/>
        </authorList>
    </citation>
    <scope>NUCLEOTIDE SEQUENCE</scope>
    <source>
        <strain evidence="1">S12</strain>
    </source>
</reference>
<dbReference type="RefSeq" id="XP_041166410.1">
    <property type="nucleotide sequence ID" value="XM_041301545.1"/>
</dbReference>
<evidence type="ECO:0000313" key="1">
    <source>
        <dbReference type="EMBL" id="KAG1804795.1"/>
    </source>
</evidence>
<dbReference type="Proteomes" id="UP000719766">
    <property type="component" value="Unassembled WGS sequence"/>
</dbReference>
<proteinExistence type="predicted"/>
<gene>
    <name evidence="1" type="ORF">HD556DRAFT_1326342</name>
</gene>
<comment type="caution">
    <text evidence="1">The sequence shown here is derived from an EMBL/GenBank/DDBJ whole genome shotgun (WGS) entry which is preliminary data.</text>
</comment>
<sequence>MVIPTRSSVILAFVCGKLVRLHVILDPEWSDCIQIKFKVTTIRGLWCDSRTLMISTEGYPTRLLHESLALCCW</sequence>
<dbReference type="GeneID" id="64595309"/>
<dbReference type="AlphaFoldDB" id="A0A9P7J6A8"/>
<protein>
    <submittedName>
        <fullName evidence="1">Uncharacterized protein</fullName>
    </submittedName>
</protein>
<keyword evidence="2" id="KW-1185">Reference proteome</keyword>
<evidence type="ECO:0000313" key="2">
    <source>
        <dbReference type="Proteomes" id="UP000719766"/>
    </source>
</evidence>
<name>A0A9P7J6A8_9AGAM</name>